<dbReference type="InterPro" id="IPR006597">
    <property type="entry name" value="Sel1-like"/>
</dbReference>
<sequence>MTFLRLFAAGSDVTIRPLPFLRPGIPMLRFLFLALCVIVLLPHGAPAHAGDGGAAEHEARAHQAMNLEPPDWVLAREQFEHAAAGGSARAASYLGWMYENGHGVPPDHRLAAQWYERTARAGVPDYAVKLGWMYMGGSQLPADRERAEYWFGEAITAGHLPANIALASVLIADALGGLAPERVFEARPLLEQALDGGLPLAAFFLARLYVEGIGGHPRDEVLGARYTRISAEDGQALMQGWLARMYLTGSGVPEDRQEAAFWAALAAAGDDPLGRQLHAALSQELDDDSRRAVLERTMRWVLQRQPGAVD</sequence>
<gene>
    <name evidence="1" type="ORF">C8261_09575</name>
</gene>
<dbReference type="Pfam" id="PF08238">
    <property type="entry name" value="Sel1"/>
    <property type="match status" value="4"/>
</dbReference>
<dbReference type="SMART" id="SM00671">
    <property type="entry name" value="SEL1"/>
    <property type="match status" value="4"/>
</dbReference>
<dbReference type="Proteomes" id="UP000241193">
    <property type="component" value="Unassembled WGS sequence"/>
</dbReference>
<reference evidence="1 2" key="2">
    <citation type="submission" date="2018-04" db="EMBL/GenBank/DDBJ databases">
        <title>Thauera lacus sp. nov., isolated from an saline lake in Inner Mongolia, China.</title>
        <authorList>
            <person name="Liang Q.-Y."/>
        </authorList>
    </citation>
    <scope>NUCLEOTIDE SEQUENCE [LARGE SCALE GENOMIC DNA]</scope>
    <source>
        <strain evidence="1 2">D20</strain>
    </source>
</reference>
<dbReference type="Gene3D" id="1.25.40.10">
    <property type="entry name" value="Tetratricopeptide repeat domain"/>
    <property type="match status" value="2"/>
</dbReference>
<evidence type="ECO:0000313" key="1">
    <source>
        <dbReference type="EMBL" id="PTD96538.1"/>
    </source>
</evidence>
<reference evidence="1 2" key="1">
    <citation type="submission" date="2018-03" db="EMBL/GenBank/DDBJ databases">
        <authorList>
            <person name="Keele B.F."/>
        </authorList>
    </citation>
    <scope>NUCLEOTIDE SEQUENCE [LARGE SCALE GENOMIC DNA]</scope>
    <source>
        <strain evidence="1 2">D20</strain>
    </source>
</reference>
<dbReference type="SUPFAM" id="SSF81901">
    <property type="entry name" value="HCP-like"/>
    <property type="match status" value="2"/>
</dbReference>
<evidence type="ECO:0000313" key="2">
    <source>
        <dbReference type="Proteomes" id="UP000241193"/>
    </source>
</evidence>
<dbReference type="AlphaFoldDB" id="A0A2T4IFK0"/>
<keyword evidence="2" id="KW-1185">Reference proteome</keyword>
<dbReference type="PANTHER" id="PTHR11102">
    <property type="entry name" value="SEL-1-LIKE PROTEIN"/>
    <property type="match status" value="1"/>
</dbReference>
<dbReference type="OrthoDB" id="5365194at2"/>
<dbReference type="EMBL" id="PZKC01000006">
    <property type="protein sequence ID" value="PTD96538.1"/>
    <property type="molecule type" value="Genomic_DNA"/>
</dbReference>
<dbReference type="InterPro" id="IPR050767">
    <property type="entry name" value="Sel1_AlgK"/>
</dbReference>
<comment type="caution">
    <text evidence="1">The sequence shown here is derived from an EMBL/GenBank/DDBJ whole genome shotgun (WGS) entry which is preliminary data.</text>
</comment>
<protein>
    <submittedName>
        <fullName evidence="1">Sel1 repeat family protein</fullName>
    </submittedName>
</protein>
<dbReference type="InterPro" id="IPR011990">
    <property type="entry name" value="TPR-like_helical_dom_sf"/>
</dbReference>
<accession>A0A2T4IFK0</accession>
<organism evidence="1 2">
    <name type="scientific">Pseudothauera lacus</name>
    <dbReference type="NCBI Taxonomy" id="2136175"/>
    <lineage>
        <taxon>Bacteria</taxon>
        <taxon>Pseudomonadati</taxon>
        <taxon>Pseudomonadota</taxon>
        <taxon>Betaproteobacteria</taxon>
        <taxon>Rhodocyclales</taxon>
        <taxon>Zoogloeaceae</taxon>
        <taxon>Pseudothauera</taxon>
    </lineage>
</organism>
<proteinExistence type="predicted"/>
<name>A0A2T4IFK0_9RHOO</name>
<dbReference type="PANTHER" id="PTHR11102:SF160">
    <property type="entry name" value="ERAD-ASSOCIATED E3 UBIQUITIN-PROTEIN LIGASE COMPONENT HRD3"/>
    <property type="match status" value="1"/>
</dbReference>